<dbReference type="InterPro" id="IPR001214">
    <property type="entry name" value="SET_dom"/>
</dbReference>
<dbReference type="SUPFAM" id="SSF82199">
    <property type="entry name" value="SET domain"/>
    <property type="match status" value="1"/>
</dbReference>
<dbReference type="Gene3D" id="2.170.270.10">
    <property type="entry name" value="SET domain"/>
    <property type="match status" value="1"/>
</dbReference>
<dbReference type="InterPro" id="IPR046341">
    <property type="entry name" value="SET_dom_sf"/>
</dbReference>
<feature type="domain" description="SET" evidence="1">
    <location>
        <begin position="11"/>
        <end position="124"/>
    </location>
</feature>
<dbReference type="Proteomes" id="UP000565441">
    <property type="component" value="Unassembled WGS sequence"/>
</dbReference>
<organism evidence="2 3">
    <name type="scientific">Tricholomella constricta</name>
    <dbReference type="NCBI Taxonomy" id="117010"/>
    <lineage>
        <taxon>Eukaryota</taxon>
        <taxon>Fungi</taxon>
        <taxon>Dikarya</taxon>
        <taxon>Basidiomycota</taxon>
        <taxon>Agaricomycotina</taxon>
        <taxon>Agaricomycetes</taxon>
        <taxon>Agaricomycetidae</taxon>
        <taxon>Agaricales</taxon>
        <taxon>Tricholomatineae</taxon>
        <taxon>Lyophyllaceae</taxon>
        <taxon>Tricholomella</taxon>
    </lineage>
</organism>
<proteinExistence type="predicted"/>
<dbReference type="PANTHER" id="PTHR12197">
    <property type="entry name" value="HISTONE-LYSINE N-METHYLTRANSFERASE SMYD"/>
    <property type="match status" value="1"/>
</dbReference>
<dbReference type="PANTHER" id="PTHR12197:SF251">
    <property type="entry name" value="EG:BACR7C10.4 PROTEIN"/>
    <property type="match status" value="1"/>
</dbReference>
<dbReference type="EMBL" id="JAACJP010000007">
    <property type="protein sequence ID" value="KAF5383006.1"/>
    <property type="molecule type" value="Genomic_DNA"/>
</dbReference>
<sequence>MQSHRASLQSSTFELHTHLSHALVRYLGVSSPEELDQYGFHSARDLVDIISRFITNTFSIPTPTLTPIGASVSPIIALINHSCEPNAVVVFPRATEVPSIQEPLMQVIALRNIRPDEEILTSYIDTTLPKHLRQQSLKETYNFECCCQLCAITPEVDHRESLFCPKTCGGTCPTPTEDSSLCRCMKCKTVVTNTDAVVDAVRVGQEALDKATALQFKDPKKSLQLTTNLIPILTSSGLTPSSHPLLALARLHQSLLIASLPSPPTQDSLDDAIRAATRSSTGLSSVLQYGHPVRGIALAELGKLLAVDEPAPRESSTPAEAALLYPPSGPPRLKLAYDTLLRARNELLVGFGTRNEGGQVGKDVREGIVALEKEIGVWRQGVKNVMHDLPNSVSKAKPRARADVLYVHETNADC</sequence>
<keyword evidence="3" id="KW-1185">Reference proteome</keyword>
<dbReference type="InterPro" id="IPR011990">
    <property type="entry name" value="TPR-like_helical_dom_sf"/>
</dbReference>
<reference evidence="2 3" key="1">
    <citation type="journal article" date="2020" name="ISME J.">
        <title>Uncovering the hidden diversity of litter-decomposition mechanisms in mushroom-forming fungi.</title>
        <authorList>
            <person name="Floudas D."/>
            <person name="Bentzer J."/>
            <person name="Ahren D."/>
            <person name="Johansson T."/>
            <person name="Persson P."/>
            <person name="Tunlid A."/>
        </authorList>
    </citation>
    <scope>NUCLEOTIDE SEQUENCE [LARGE SCALE GENOMIC DNA]</scope>
    <source>
        <strain evidence="2 3">CBS 661.87</strain>
    </source>
</reference>
<dbReference type="CDD" id="cd20071">
    <property type="entry name" value="SET_SMYD"/>
    <property type="match status" value="1"/>
</dbReference>
<dbReference type="InterPro" id="IPR050869">
    <property type="entry name" value="H3K4_H4K5_MeTrfase"/>
</dbReference>
<dbReference type="PROSITE" id="PS50280">
    <property type="entry name" value="SET"/>
    <property type="match status" value="1"/>
</dbReference>
<evidence type="ECO:0000259" key="1">
    <source>
        <dbReference type="PROSITE" id="PS50280"/>
    </source>
</evidence>
<comment type="caution">
    <text evidence="2">The sequence shown here is derived from an EMBL/GenBank/DDBJ whole genome shotgun (WGS) entry which is preliminary data.</text>
</comment>
<dbReference type="AlphaFoldDB" id="A0A8H5HH10"/>
<name>A0A8H5HH10_9AGAR</name>
<dbReference type="Pfam" id="PF00856">
    <property type="entry name" value="SET"/>
    <property type="match status" value="1"/>
</dbReference>
<evidence type="ECO:0000313" key="2">
    <source>
        <dbReference type="EMBL" id="KAF5383006.1"/>
    </source>
</evidence>
<gene>
    <name evidence="2" type="ORF">D9615_004885</name>
</gene>
<dbReference type="Gene3D" id="1.25.40.10">
    <property type="entry name" value="Tetratricopeptide repeat domain"/>
    <property type="match status" value="1"/>
</dbReference>
<accession>A0A8H5HH10</accession>
<evidence type="ECO:0000313" key="3">
    <source>
        <dbReference type="Proteomes" id="UP000565441"/>
    </source>
</evidence>
<dbReference type="GO" id="GO:0005634">
    <property type="term" value="C:nucleus"/>
    <property type="evidence" value="ECO:0007669"/>
    <property type="project" value="TreeGrafter"/>
</dbReference>
<dbReference type="OrthoDB" id="265717at2759"/>
<protein>
    <recommendedName>
        <fullName evidence="1">SET domain-containing protein</fullName>
    </recommendedName>
</protein>